<dbReference type="InterPro" id="IPR003593">
    <property type="entry name" value="AAA+_ATPase"/>
</dbReference>
<dbReference type="Pfam" id="PF13476">
    <property type="entry name" value="AAA_23"/>
    <property type="match status" value="1"/>
</dbReference>
<evidence type="ECO:0000256" key="2">
    <source>
        <dbReference type="ARBA" id="ARBA00022448"/>
    </source>
</evidence>
<dbReference type="PANTHER" id="PTHR42771">
    <property type="entry name" value="IRON(3+)-HYDROXAMATE IMPORT ATP-BINDING PROTEIN FHUC"/>
    <property type="match status" value="1"/>
</dbReference>
<dbReference type="Gene3D" id="3.40.50.300">
    <property type="entry name" value="P-loop containing nucleotide triphosphate hydrolases"/>
    <property type="match status" value="2"/>
</dbReference>
<keyword evidence="7" id="KW-0472">Membrane</keyword>
<dbReference type="InterPro" id="IPR003959">
    <property type="entry name" value="ATPase_AAA_core"/>
</dbReference>
<evidence type="ECO:0000256" key="6">
    <source>
        <dbReference type="ARBA" id="ARBA00023065"/>
    </source>
</evidence>
<dbReference type="CDD" id="cd00267">
    <property type="entry name" value="ABC_ATPase"/>
    <property type="match status" value="1"/>
</dbReference>
<evidence type="ECO:0000313" key="9">
    <source>
        <dbReference type="EMBL" id="MBB5912415.1"/>
    </source>
</evidence>
<keyword evidence="3" id="KW-1003">Cell membrane</keyword>
<comment type="caution">
    <text evidence="9">The sequence shown here is derived from an EMBL/GenBank/DDBJ whole genome shotgun (WGS) entry which is preliminary data.</text>
</comment>
<keyword evidence="6" id="KW-0406">Ion transport</keyword>
<dbReference type="Pfam" id="PF13304">
    <property type="entry name" value="AAA_21"/>
    <property type="match status" value="1"/>
</dbReference>
<keyword evidence="4" id="KW-0410">Iron transport</keyword>
<dbReference type="EMBL" id="JACHIT010000001">
    <property type="protein sequence ID" value="MBB5912415.1"/>
    <property type="molecule type" value="Genomic_DNA"/>
</dbReference>
<comment type="subcellular location">
    <subcellularLocation>
        <location evidence="1">Cell membrane</location>
        <topology evidence="1">Peripheral membrane protein</topology>
    </subcellularLocation>
</comment>
<evidence type="ECO:0000256" key="7">
    <source>
        <dbReference type="ARBA" id="ARBA00023136"/>
    </source>
</evidence>
<dbReference type="PANTHER" id="PTHR42771:SF2">
    <property type="entry name" value="IRON(3+)-HYDROXAMATE IMPORT ATP-BINDING PROTEIN FHUC"/>
    <property type="match status" value="1"/>
</dbReference>
<name>A0A7W9PAK4_9NOCA</name>
<dbReference type="SMART" id="SM00382">
    <property type="entry name" value="AAA"/>
    <property type="match status" value="1"/>
</dbReference>
<dbReference type="GO" id="GO:0005524">
    <property type="term" value="F:ATP binding"/>
    <property type="evidence" value="ECO:0007669"/>
    <property type="project" value="InterPro"/>
</dbReference>
<dbReference type="GO" id="GO:0006302">
    <property type="term" value="P:double-strand break repair"/>
    <property type="evidence" value="ECO:0007669"/>
    <property type="project" value="InterPro"/>
</dbReference>
<evidence type="ECO:0000256" key="3">
    <source>
        <dbReference type="ARBA" id="ARBA00022475"/>
    </source>
</evidence>
<reference evidence="9 10" key="1">
    <citation type="submission" date="2020-08" db="EMBL/GenBank/DDBJ databases">
        <title>Sequencing the genomes of 1000 actinobacteria strains.</title>
        <authorList>
            <person name="Klenk H.-P."/>
        </authorList>
    </citation>
    <scope>NUCLEOTIDE SEQUENCE [LARGE SCALE GENOMIC DNA]</scope>
    <source>
        <strain evidence="9 10">DSM 43582</strain>
    </source>
</reference>
<protein>
    <submittedName>
        <fullName evidence="9">Putative ATPase</fullName>
    </submittedName>
</protein>
<dbReference type="InterPro" id="IPR051535">
    <property type="entry name" value="Siderophore_ABC-ATPase"/>
</dbReference>
<dbReference type="Proteomes" id="UP000540412">
    <property type="component" value="Unassembled WGS sequence"/>
</dbReference>
<organism evidence="9 10">
    <name type="scientific">Nocardia transvalensis</name>
    <dbReference type="NCBI Taxonomy" id="37333"/>
    <lineage>
        <taxon>Bacteria</taxon>
        <taxon>Bacillati</taxon>
        <taxon>Actinomycetota</taxon>
        <taxon>Actinomycetes</taxon>
        <taxon>Mycobacteriales</taxon>
        <taxon>Nocardiaceae</taxon>
        <taxon>Nocardia</taxon>
    </lineage>
</organism>
<keyword evidence="5" id="KW-0408">Iron</keyword>
<evidence type="ECO:0000259" key="8">
    <source>
        <dbReference type="SMART" id="SM00382"/>
    </source>
</evidence>
<dbReference type="InterPro" id="IPR038729">
    <property type="entry name" value="Rad50/SbcC_AAA"/>
</dbReference>
<dbReference type="AlphaFoldDB" id="A0A7W9PAK4"/>
<dbReference type="GO" id="GO:0006826">
    <property type="term" value="P:iron ion transport"/>
    <property type="evidence" value="ECO:0007669"/>
    <property type="project" value="UniProtKB-KW"/>
</dbReference>
<sequence length="238" mass="26511">MTGLLLRRIEFAPTERFDPSSWYMNIPTIAEFCSEGLTFENPVTVIVGENGVGKSTLVEAIARSWVSGMHDAQDHMWAPGGSPGDSDLANHLRCDGVYPRPTNGGFLRAETMVNLFARADAMRVRDTDPSWTELSHGQSFLRYVAERPVGQGLWLLDEPEAALSFQSCLALVGVLVDLAAEGSQVIMATHSPLLAACPDAEILELTDEGIEYREWEQLDMVRNWRTFLDSPQQYLRHL</sequence>
<keyword evidence="2" id="KW-0813">Transport</keyword>
<feature type="domain" description="AAA+ ATPase" evidence="8">
    <location>
        <begin position="40"/>
        <end position="208"/>
    </location>
</feature>
<evidence type="ECO:0000256" key="4">
    <source>
        <dbReference type="ARBA" id="ARBA00022496"/>
    </source>
</evidence>
<proteinExistence type="predicted"/>
<dbReference type="GO" id="GO:0016887">
    <property type="term" value="F:ATP hydrolysis activity"/>
    <property type="evidence" value="ECO:0007669"/>
    <property type="project" value="InterPro"/>
</dbReference>
<evidence type="ECO:0000313" key="10">
    <source>
        <dbReference type="Proteomes" id="UP000540412"/>
    </source>
</evidence>
<evidence type="ECO:0000256" key="1">
    <source>
        <dbReference type="ARBA" id="ARBA00004202"/>
    </source>
</evidence>
<evidence type="ECO:0000256" key="5">
    <source>
        <dbReference type="ARBA" id="ARBA00023004"/>
    </source>
</evidence>
<accession>A0A7W9PAK4</accession>
<gene>
    <name evidence="9" type="ORF">BJY24_001282</name>
</gene>
<dbReference type="RefSeq" id="WP_040750286.1">
    <property type="nucleotide sequence ID" value="NZ_JACHIT010000001.1"/>
</dbReference>
<dbReference type="SUPFAM" id="SSF52540">
    <property type="entry name" value="P-loop containing nucleoside triphosphate hydrolases"/>
    <property type="match status" value="1"/>
</dbReference>
<dbReference type="InterPro" id="IPR027417">
    <property type="entry name" value="P-loop_NTPase"/>
</dbReference>
<dbReference type="GO" id="GO:0005886">
    <property type="term" value="C:plasma membrane"/>
    <property type="evidence" value="ECO:0007669"/>
    <property type="project" value="UniProtKB-SubCell"/>
</dbReference>
<keyword evidence="10" id="KW-1185">Reference proteome</keyword>